<dbReference type="KEGG" id="tng:GSTEN00029382G001"/>
<accession>Q4RT72</accession>
<dbReference type="EMBL" id="CAAE01014999">
    <property type="protein sequence ID" value="CAG08410.1"/>
    <property type="molecule type" value="Genomic_DNA"/>
</dbReference>
<keyword evidence="2" id="KW-0732">Signal</keyword>
<feature type="compositionally biased region" description="Basic and acidic residues" evidence="1">
    <location>
        <begin position="55"/>
        <end position="66"/>
    </location>
</feature>
<reference evidence="3" key="2">
    <citation type="submission" date="2004-02" db="EMBL/GenBank/DDBJ databases">
        <authorList>
            <consortium name="Genoscope"/>
            <consortium name="Whitehead Institute Centre for Genome Research"/>
        </authorList>
    </citation>
    <scope>NUCLEOTIDE SEQUENCE</scope>
</reference>
<proteinExistence type="predicted"/>
<evidence type="ECO:0000256" key="1">
    <source>
        <dbReference type="SAM" id="MobiDB-lite"/>
    </source>
</evidence>
<gene>
    <name evidence="3" type="ORF">GSTENG00029382001</name>
</gene>
<evidence type="ECO:0000313" key="3">
    <source>
        <dbReference type="EMBL" id="CAG08410.1"/>
    </source>
</evidence>
<protein>
    <submittedName>
        <fullName evidence="3">(spotted green pufferfish) hypothetical protein</fullName>
    </submittedName>
</protein>
<organism evidence="3">
    <name type="scientific">Tetraodon nigroviridis</name>
    <name type="common">Spotted green pufferfish</name>
    <name type="synonym">Chelonodon nigroviridis</name>
    <dbReference type="NCBI Taxonomy" id="99883"/>
    <lineage>
        <taxon>Eukaryota</taxon>
        <taxon>Metazoa</taxon>
        <taxon>Chordata</taxon>
        <taxon>Craniata</taxon>
        <taxon>Vertebrata</taxon>
        <taxon>Euteleostomi</taxon>
        <taxon>Actinopterygii</taxon>
        <taxon>Neopterygii</taxon>
        <taxon>Teleostei</taxon>
        <taxon>Neoteleostei</taxon>
        <taxon>Acanthomorphata</taxon>
        <taxon>Eupercaria</taxon>
        <taxon>Tetraodontiformes</taxon>
        <taxon>Tetradontoidea</taxon>
        <taxon>Tetraodontidae</taxon>
        <taxon>Tetraodon</taxon>
    </lineage>
</organism>
<sequence>MKLWDSLTTCLILLSAVRASVSPGRSAKRGGSEPEDPLELPQAQMRLARSGLGHDWGEKLPGREKGTGSPRDTILVKNKKNRNNDRDYSQKLKYLYIFHALWVISGSFNLY</sequence>
<feature type="signal peptide" evidence="2">
    <location>
        <begin position="1"/>
        <end position="19"/>
    </location>
</feature>
<name>Q4RT72_TETNG</name>
<feature type="region of interest" description="Disordered" evidence="1">
    <location>
        <begin position="21"/>
        <end position="40"/>
    </location>
</feature>
<comment type="caution">
    <text evidence="3">The sequence shown here is derived from an EMBL/GenBank/DDBJ whole genome shotgun (WGS) entry which is preliminary data.</text>
</comment>
<reference evidence="3" key="1">
    <citation type="journal article" date="2004" name="Nature">
        <title>Genome duplication in the teleost fish Tetraodon nigroviridis reveals the early vertebrate proto-karyotype.</title>
        <authorList>
            <person name="Jaillon O."/>
            <person name="Aury J.-M."/>
            <person name="Brunet F."/>
            <person name="Petit J.-L."/>
            <person name="Stange-Thomann N."/>
            <person name="Mauceli E."/>
            <person name="Bouneau L."/>
            <person name="Fischer C."/>
            <person name="Ozouf-Costaz C."/>
            <person name="Bernot A."/>
            <person name="Nicaud S."/>
            <person name="Jaffe D."/>
            <person name="Fisher S."/>
            <person name="Lutfalla G."/>
            <person name="Dossat C."/>
            <person name="Segurens B."/>
            <person name="Dasilva C."/>
            <person name="Salanoubat M."/>
            <person name="Levy M."/>
            <person name="Boudet N."/>
            <person name="Castellano S."/>
            <person name="Anthouard V."/>
            <person name="Jubin C."/>
            <person name="Castelli V."/>
            <person name="Katinka M."/>
            <person name="Vacherie B."/>
            <person name="Biemont C."/>
            <person name="Skalli Z."/>
            <person name="Cattolico L."/>
            <person name="Poulain J."/>
            <person name="De Berardinis V."/>
            <person name="Cruaud C."/>
            <person name="Duprat S."/>
            <person name="Brottier P."/>
            <person name="Coutanceau J.-P."/>
            <person name="Gouzy J."/>
            <person name="Parra G."/>
            <person name="Lardier G."/>
            <person name="Chapple C."/>
            <person name="McKernan K.J."/>
            <person name="McEwan P."/>
            <person name="Bosak S."/>
            <person name="Kellis M."/>
            <person name="Volff J.-N."/>
            <person name="Guigo R."/>
            <person name="Zody M.C."/>
            <person name="Mesirov J."/>
            <person name="Lindblad-Toh K."/>
            <person name="Birren B."/>
            <person name="Nusbaum C."/>
            <person name="Kahn D."/>
            <person name="Robinson-Rechavi M."/>
            <person name="Laudet V."/>
            <person name="Schachter V."/>
            <person name="Quetier F."/>
            <person name="Saurin W."/>
            <person name="Scarpelli C."/>
            <person name="Wincker P."/>
            <person name="Lander E.S."/>
            <person name="Weissenbach J."/>
            <person name="Roest Crollius H."/>
        </authorList>
    </citation>
    <scope>NUCLEOTIDE SEQUENCE [LARGE SCALE GENOMIC DNA]</scope>
</reference>
<feature type="chain" id="PRO_5004242555" evidence="2">
    <location>
        <begin position="20"/>
        <end position="111"/>
    </location>
</feature>
<feature type="region of interest" description="Disordered" evidence="1">
    <location>
        <begin position="53"/>
        <end position="84"/>
    </location>
</feature>
<dbReference type="AlphaFoldDB" id="Q4RT72"/>
<evidence type="ECO:0000256" key="2">
    <source>
        <dbReference type="SAM" id="SignalP"/>
    </source>
</evidence>